<gene>
    <name evidence="13" type="ORF">L9F63_004089</name>
</gene>
<feature type="binding site" evidence="11">
    <location>
        <position position="168"/>
    </location>
    <ligand>
        <name>S-adenosyl-L-methionine</name>
        <dbReference type="ChEBI" id="CHEBI:59789"/>
    </ligand>
</feature>
<evidence type="ECO:0000256" key="1">
    <source>
        <dbReference type="ARBA" id="ARBA00009775"/>
    </source>
</evidence>
<dbReference type="GO" id="GO:0002939">
    <property type="term" value="P:tRNA N1-guanine methylation"/>
    <property type="evidence" value="ECO:0007669"/>
    <property type="project" value="TreeGrafter"/>
</dbReference>
<comment type="function">
    <text evidence="11">Specifically methylates the N1 position of guanosine-37 in various cytoplasmic and mitochondrial tRNAs. Methylation is not dependent on the nature of the nucleoside 5' of the target nucleoside. This is the first step in the biosynthesis of wybutosine (yW), a modified base adjacent to the anticodon of tRNAs and required for accurate decoding.</text>
</comment>
<keyword evidence="3 11" id="KW-0489">Methyltransferase</keyword>
<dbReference type="GO" id="GO:0070901">
    <property type="term" value="P:mitochondrial tRNA methylation"/>
    <property type="evidence" value="ECO:0007669"/>
    <property type="project" value="TreeGrafter"/>
</dbReference>
<keyword evidence="5 11" id="KW-0949">S-adenosyl-L-methionine</keyword>
<protein>
    <recommendedName>
        <fullName evidence="11">tRNA (guanine(37)-N1)-methyltransferase</fullName>
        <ecNumber evidence="11">2.1.1.228</ecNumber>
    </recommendedName>
    <alternativeName>
        <fullName evidence="11">M1G-methyltransferase</fullName>
    </alternativeName>
    <alternativeName>
        <fullName evidence="11">tRNA [GM37] methyltransferase</fullName>
    </alternativeName>
    <alternativeName>
        <fullName evidence="11">tRNA methyltransferase 5 homolog</fullName>
    </alternativeName>
</protein>
<keyword evidence="4 11" id="KW-0808">Transferase</keyword>
<comment type="similarity">
    <text evidence="11">Belongs to the TRM5 / TYW2 family.</text>
</comment>
<evidence type="ECO:0000313" key="14">
    <source>
        <dbReference type="Proteomes" id="UP001233999"/>
    </source>
</evidence>
<dbReference type="InterPro" id="IPR030382">
    <property type="entry name" value="MeTrfase_TRM5/TYW2"/>
</dbReference>
<organism evidence="13 14">
    <name type="scientific">Diploptera punctata</name>
    <name type="common">Pacific beetle cockroach</name>
    <dbReference type="NCBI Taxonomy" id="6984"/>
    <lineage>
        <taxon>Eukaryota</taxon>
        <taxon>Metazoa</taxon>
        <taxon>Ecdysozoa</taxon>
        <taxon>Arthropoda</taxon>
        <taxon>Hexapoda</taxon>
        <taxon>Insecta</taxon>
        <taxon>Pterygota</taxon>
        <taxon>Neoptera</taxon>
        <taxon>Polyneoptera</taxon>
        <taxon>Dictyoptera</taxon>
        <taxon>Blattodea</taxon>
        <taxon>Blaberoidea</taxon>
        <taxon>Blaberidae</taxon>
        <taxon>Diplopterinae</taxon>
        <taxon>Diploptera</taxon>
    </lineage>
</organism>
<evidence type="ECO:0000256" key="9">
    <source>
        <dbReference type="ARBA" id="ARBA00045951"/>
    </source>
</evidence>
<comment type="subcellular location">
    <subcellularLocation>
        <location evidence="11">Mitochondrion matrix</location>
    </subcellularLocation>
    <subcellularLocation>
        <location evidence="11">Nucleus</location>
    </subcellularLocation>
    <subcellularLocation>
        <location evidence="11">Cytoplasm</location>
    </subcellularLocation>
    <text evidence="11">Predominantly in the mitochondria and in the nucleus.</text>
</comment>
<keyword evidence="14" id="KW-1185">Reference proteome</keyword>
<dbReference type="Proteomes" id="UP001233999">
    <property type="component" value="Unassembled WGS sequence"/>
</dbReference>
<dbReference type="Pfam" id="PF02475">
    <property type="entry name" value="TRM5-TYW2_MTfase"/>
    <property type="match status" value="1"/>
</dbReference>
<dbReference type="AlphaFoldDB" id="A0AAD7ZH28"/>
<comment type="function">
    <text evidence="9">Involved in mitochondrial tRNA methylation. Specifically methylates the N1 position of guanosine-37 in various tRNAs. Methylation is not dependent on the nature of the nucleoside 5' of the target nucleoside. This is the first step in the biosynthesis of wybutosine (yW), a modified base adjacent to the anticodon of tRNAs and required for accurate decoding.</text>
</comment>
<dbReference type="GO" id="GO:0005634">
    <property type="term" value="C:nucleus"/>
    <property type="evidence" value="ECO:0007669"/>
    <property type="project" value="UniProtKB-SubCell"/>
</dbReference>
<reference evidence="13" key="1">
    <citation type="journal article" date="2023" name="IScience">
        <title>Live-bearing cockroach genome reveals convergent evolutionary mechanisms linked to viviparity in insects and beyond.</title>
        <authorList>
            <person name="Fouks B."/>
            <person name="Harrison M.C."/>
            <person name="Mikhailova A.A."/>
            <person name="Marchal E."/>
            <person name="English S."/>
            <person name="Carruthers M."/>
            <person name="Jennings E.C."/>
            <person name="Chiamaka E.L."/>
            <person name="Frigard R.A."/>
            <person name="Pippel M."/>
            <person name="Attardo G.M."/>
            <person name="Benoit J.B."/>
            <person name="Bornberg-Bauer E."/>
            <person name="Tobe S.S."/>
        </authorList>
    </citation>
    <scope>NUCLEOTIDE SEQUENCE</scope>
    <source>
        <strain evidence="13">Stay&amp;Tobe</strain>
    </source>
</reference>
<reference evidence="13" key="2">
    <citation type="submission" date="2023-05" db="EMBL/GenBank/DDBJ databases">
        <authorList>
            <person name="Fouks B."/>
        </authorList>
    </citation>
    <scope>NUCLEOTIDE SEQUENCE</scope>
    <source>
        <strain evidence="13">Stay&amp;Tobe</strain>
        <tissue evidence="13">Testes</tissue>
    </source>
</reference>
<dbReference type="HAMAP" id="MF_03152">
    <property type="entry name" value="TRM5"/>
    <property type="match status" value="1"/>
</dbReference>
<feature type="binding site" evidence="11">
    <location>
        <begin position="234"/>
        <end position="235"/>
    </location>
    <ligand>
        <name>S-adenosyl-L-methionine</name>
        <dbReference type="ChEBI" id="CHEBI:59789"/>
    </ligand>
</feature>
<accession>A0AAD7ZH28</accession>
<feature type="binding site" evidence="11">
    <location>
        <position position="266"/>
    </location>
    <ligand>
        <name>S-adenosyl-L-methionine</name>
        <dbReference type="ChEBI" id="CHEBI:59789"/>
    </ligand>
</feature>
<evidence type="ECO:0000256" key="4">
    <source>
        <dbReference type="ARBA" id="ARBA00022679"/>
    </source>
</evidence>
<dbReference type="EMBL" id="JASPKZ010008351">
    <property type="protein sequence ID" value="KAJ9580276.1"/>
    <property type="molecule type" value="Genomic_DNA"/>
</dbReference>
<dbReference type="SUPFAM" id="SSF53335">
    <property type="entry name" value="S-adenosyl-L-methionine-dependent methyltransferases"/>
    <property type="match status" value="1"/>
</dbReference>
<evidence type="ECO:0000256" key="8">
    <source>
        <dbReference type="ARBA" id="ARBA00023242"/>
    </source>
</evidence>
<dbReference type="FunFam" id="3.30.300.110:FF:000001">
    <property type="entry name" value="tRNA (guanine(37)-N1)-methyltransferase"/>
    <property type="match status" value="1"/>
</dbReference>
<sequence length="395" mass="45309">MFPHDEITPKDANKRVVLNPSTIRCYEDISEADRKKFVVFGITEDSFGFSELTLTYSNWRGDELLKAILPEDKDSLTSYSLIGHIVHVNLREHLLDYKQVIGQVLLDKISGARTIVNKTDSIDNTFRNFSMEILCGDNDMIVQVKENHCIFEFNFASVYWNPRLSTEHERIVKKLKQGDVLYDVFAGVGPFSIPAAKKKCFVLANDLNPESYKWLQHNGKLNKVQAQLQVFNKDGGSFIKEDMKENILKLWKSKNYNDSAIHVTMNLPAMAVEFLENFIGLFTIEEIQSLHIKHFPIVYLYCFTKGDNPIQIAKELVEQKIGFQLKDDLIDIFHVRNVSVKKEMMRVTFRLSLAILTSTTKSSRKADSVDAQDGPQVKRICAEQDGENHEHFCGF</sequence>
<evidence type="ECO:0000259" key="12">
    <source>
        <dbReference type="PROSITE" id="PS51684"/>
    </source>
</evidence>
<dbReference type="InterPro" id="IPR029063">
    <property type="entry name" value="SAM-dependent_MTases_sf"/>
</dbReference>
<evidence type="ECO:0000256" key="10">
    <source>
        <dbReference type="ARBA" id="ARBA00047783"/>
    </source>
</evidence>
<dbReference type="InterPro" id="IPR056744">
    <property type="entry name" value="TRM5/TYW2-like_N"/>
</dbReference>
<keyword evidence="6 11" id="KW-0819">tRNA processing</keyword>
<keyword evidence="8 11" id="KW-0539">Nucleus</keyword>
<evidence type="ECO:0000256" key="11">
    <source>
        <dbReference type="HAMAP-Rule" id="MF_03152"/>
    </source>
</evidence>
<dbReference type="EC" id="2.1.1.228" evidence="11"/>
<evidence type="ECO:0000313" key="13">
    <source>
        <dbReference type="EMBL" id="KAJ9580276.1"/>
    </source>
</evidence>
<keyword evidence="7 11" id="KW-0496">Mitochondrion</keyword>
<dbReference type="InterPro" id="IPR056743">
    <property type="entry name" value="TRM5-TYW2-like_MTfase"/>
</dbReference>
<evidence type="ECO:0000256" key="2">
    <source>
        <dbReference type="ARBA" id="ARBA00022490"/>
    </source>
</evidence>
<dbReference type="GO" id="GO:0052906">
    <property type="term" value="F:tRNA (guanine(37)-N1)-methyltransferase activity"/>
    <property type="evidence" value="ECO:0007669"/>
    <property type="project" value="UniProtKB-UniRule"/>
</dbReference>
<evidence type="ECO:0000256" key="3">
    <source>
        <dbReference type="ARBA" id="ARBA00022603"/>
    </source>
</evidence>
<keyword evidence="2 11" id="KW-0963">Cytoplasm</keyword>
<dbReference type="PANTHER" id="PTHR23245">
    <property type="entry name" value="TRNA METHYLTRANSFERASE"/>
    <property type="match status" value="1"/>
</dbReference>
<dbReference type="InterPro" id="IPR025792">
    <property type="entry name" value="tRNA_Gua_MeTrfase_euk"/>
</dbReference>
<dbReference type="PROSITE" id="PS51684">
    <property type="entry name" value="SAM_MT_TRM5_TYW2"/>
    <property type="match status" value="1"/>
</dbReference>
<evidence type="ECO:0000256" key="7">
    <source>
        <dbReference type="ARBA" id="ARBA00023128"/>
    </source>
</evidence>
<name>A0AAD7ZH28_DIPPU</name>
<proteinExistence type="inferred from homology"/>
<dbReference type="Gene3D" id="3.40.50.150">
    <property type="entry name" value="Vaccinia Virus protein VP39"/>
    <property type="match status" value="1"/>
</dbReference>
<comment type="subunit">
    <text evidence="11">Monomer.</text>
</comment>
<dbReference type="PANTHER" id="PTHR23245:SF36">
    <property type="entry name" value="TRNA (GUANINE(37)-N1)-METHYLTRANSFERASE"/>
    <property type="match status" value="1"/>
</dbReference>
<evidence type="ECO:0000256" key="5">
    <source>
        <dbReference type="ARBA" id="ARBA00022691"/>
    </source>
</evidence>
<feature type="binding site" evidence="11">
    <location>
        <begin position="206"/>
        <end position="207"/>
    </location>
    <ligand>
        <name>S-adenosyl-L-methionine</name>
        <dbReference type="ChEBI" id="CHEBI:59789"/>
    </ligand>
</feature>
<dbReference type="GO" id="GO:0005759">
    <property type="term" value="C:mitochondrial matrix"/>
    <property type="evidence" value="ECO:0007669"/>
    <property type="project" value="UniProtKB-SubCell"/>
</dbReference>
<dbReference type="Pfam" id="PF25133">
    <property type="entry name" value="TYW2_N_2"/>
    <property type="match status" value="1"/>
</dbReference>
<dbReference type="Gene3D" id="3.30.300.110">
    <property type="entry name" value="Met-10+ protein-like domains"/>
    <property type="match status" value="1"/>
</dbReference>
<evidence type="ECO:0000256" key="6">
    <source>
        <dbReference type="ARBA" id="ARBA00022694"/>
    </source>
</evidence>
<comment type="catalytic activity">
    <reaction evidence="10 11">
        <text>guanosine(37) in tRNA + S-adenosyl-L-methionine = N(1)-methylguanosine(37) in tRNA + S-adenosyl-L-homocysteine + H(+)</text>
        <dbReference type="Rhea" id="RHEA:36899"/>
        <dbReference type="Rhea" id="RHEA-COMP:10145"/>
        <dbReference type="Rhea" id="RHEA-COMP:10147"/>
        <dbReference type="ChEBI" id="CHEBI:15378"/>
        <dbReference type="ChEBI" id="CHEBI:57856"/>
        <dbReference type="ChEBI" id="CHEBI:59789"/>
        <dbReference type="ChEBI" id="CHEBI:73542"/>
        <dbReference type="ChEBI" id="CHEBI:74269"/>
        <dbReference type="EC" id="2.1.1.228"/>
    </reaction>
</comment>
<feature type="domain" description="SAM-dependent methyltransferase TRM5/TYW2-type" evidence="12">
    <location>
        <begin position="79"/>
        <end position="353"/>
    </location>
</feature>
<comment type="similarity">
    <text evidence="1">Belongs to the class I-like SAM-binding methyltransferase superfamily. TRM5/TYW2 family.</text>
</comment>
<comment type="caution">
    <text evidence="13">The sequence shown here is derived from an EMBL/GenBank/DDBJ whole genome shotgun (WGS) entry which is preliminary data.</text>
</comment>